<accession>A0A0F8Y866</accession>
<reference evidence="2" key="1">
    <citation type="journal article" date="2015" name="Nature">
        <title>Complex archaea that bridge the gap between prokaryotes and eukaryotes.</title>
        <authorList>
            <person name="Spang A."/>
            <person name="Saw J.H."/>
            <person name="Jorgensen S.L."/>
            <person name="Zaremba-Niedzwiedzka K."/>
            <person name="Martijn J."/>
            <person name="Lind A.E."/>
            <person name="van Eijk R."/>
            <person name="Schleper C."/>
            <person name="Guy L."/>
            <person name="Ettema T.J."/>
        </authorList>
    </citation>
    <scope>NUCLEOTIDE SEQUENCE</scope>
</reference>
<evidence type="ECO:0000256" key="1">
    <source>
        <dbReference type="SAM" id="MobiDB-lite"/>
    </source>
</evidence>
<gene>
    <name evidence="2" type="ORF">LCGC14_2851770</name>
</gene>
<evidence type="ECO:0000313" key="2">
    <source>
        <dbReference type="EMBL" id="KKK77617.1"/>
    </source>
</evidence>
<sequence length="190" mass="21733">MPIWTNEVPDDPRGPSLPIRRTPPRKPLKAIVTSEDLIGTDTHYWKGRTMAHEKIDCEACLHGHARRWHAYLSAWEPETALHFLFECTQQAAKHFSFYHKAQGNLRGCYFVASRWRQAPNGRVLIRTQPHNLQGITLPPPPDLVALLSILWNIPLPAFDDPDQHVDKPTTHNRRILNPPNPADFFHPGSP</sequence>
<proteinExistence type="predicted"/>
<dbReference type="AlphaFoldDB" id="A0A0F8Y866"/>
<name>A0A0F8Y866_9ZZZZ</name>
<organism evidence="2">
    <name type="scientific">marine sediment metagenome</name>
    <dbReference type="NCBI Taxonomy" id="412755"/>
    <lineage>
        <taxon>unclassified sequences</taxon>
        <taxon>metagenomes</taxon>
        <taxon>ecological metagenomes</taxon>
    </lineage>
</organism>
<protein>
    <submittedName>
        <fullName evidence="2">Uncharacterized protein</fullName>
    </submittedName>
</protein>
<feature type="region of interest" description="Disordered" evidence="1">
    <location>
        <begin position="162"/>
        <end position="190"/>
    </location>
</feature>
<dbReference type="EMBL" id="LAZR01054868">
    <property type="protein sequence ID" value="KKK77617.1"/>
    <property type="molecule type" value="Genomic_DNA"/>
</dbReference>
<comment type="caution">
    <text evidence="2">The sequence shown here is derived from an EMBL/GenBank/DDBJ whole genome shotgun (WGS) entry which is preliminary data.</text>
</comment>
<feature type="region of interest" description="Disordered" evidence="1">
    <location>
        <begin position="1"/>
        <end position="24"/>
    </location>
</feature>